<protein>
    <submittedName>
        <fullName evidence="1">Uncharacterized protein</fullName>
    </submittedName>
</protein>
<gene>
    <name evidence="1" type="ORF">JKL49_09420</name>
</gene>
<proteinExistence type="predicted"/>
<dbReference type="EMBL" id="CP068570">
    <property type="protein sequence ID" value="QQZ51275.1"/>
    <property type="molecule type" value="Genomic_DNA"/>
</dbReference>
<organism evidence="1">
    <name type="scientific">Phenylobacterium glaciei</name>
    <dbReference type="NCBI Taxonomy" id="2803784"/>
    <lineage>
        <taxon>Bacteria</taxon>
        <taxon>Pseudomonadati</taxon>
        <taxon>Pseudomonadota</taxon>
        <taxon>Alphaproteobacteria</taxon>
        <taxon>Caulobacterales</taxon>
        <taxon>Caulobacteraceae</taxon>
        <taxon>Phenylobacterium</taxon>
    </lineage>
</organism>
<name>A0A974S8M2_9CAUL</name>
<evidence type="ECO:0000313" key="1">
    <source>
        <dbReference type="EMBL" id="QQZ51275.1"/>
    </source>
</evidence>
<dbReference type="AlphaFoldDB" id="A0A974S8M2"/>
<reference evidence="1" key="1">
    <citation type="submission" date="2021-01" db="EMBL/GenBank/DDBJ databases">
        <title>Genome sequence of Phenylobacterium sp. 20VBR1 isolated from a valley glaceir, Ny-Alesund, Svalbard.</title>
        <authorList>
            <person name="Thomas F.A."/>
            <person name="Krishnan K.P."/>
            <person name="Sinha R.K."/>
        </authorList>
    </citation>
    <scope>NUCLEOTIDE SEQUENCE</scope>
    <source>
        <strain evidence="1">20VBR1</strain>
    </source>
</reference>
<accession>A0A974S8M2</accession>
<sequence length="57" mass="6386">MKAAITPTMASRGTNWMAMMVFSDADGTASRPVENRLPYWRASRTTKPRLMARAAVR</sequence>